<dbReference type="AlphaFoldDB" id="A0A9J5X4E0"/>
<accession>A0A9J5X4E0</accession>
<comment type="caution">
    <text evidence="1">The sequence shown here is derived from an EMBL/GenBank/DDBJ whole genome shotgun (WGS) entry which is preliminary data.</text>
</comment>
<evidence type="ECO:0000313" key="2">
    <source>
        <dbReference type="Proteomes" id="UP000824120"/>
    </source>
</evidence>
<sequence length="94" mass="10442">MWTPSQLDQTKFGSHKLGKNTLLGTFSLFVQLRVFWRRPLYLLKKGGLRNVYILPSPDPTCGITLGVCCCCCCTKCTLGIFLIKLKQQEAAAAS</sequence>
<organism evidence="1 2">
    <name type="scientific">Solanum commersonii</name>
    <name type="common">Commerson's wild potato</name>
    <name type="synonym">Commerson's nightshade</name>
    <dbReference type="NCBI Taxonomy" id="4109"/>
    <lineage>
        <taxon>Eukaryota</taxon>
        <taxon>Viridiplantae</taxon>
        <taxon>Streptophyta</taxon>
        <taxon>Embryophyta</taxon>
        <taxon>Tracheophyta</taxon>
        <taxon>Spermatophyta</taxon>
        <taxon>Magnoliopsida</taxon>
        <taxon>eudicotyledons</taxon>
        <taxon>Gunneridae</taxon>
        <taxon>Pentapetalae</taxon>
        <taxon>asterids</taxon>
        <taxon>lamiids</taxon>
        <taxon>Solanales</taxon>
        <taxon>Solanaceae</taxon>
        <taxon>Solanoideae</taxon>
        <taxon>Solaneae</taxon>
        <taxon>Solanum</taxon>
    </lineage>
</organism>
<keyword evidence="2" id="KW-1185">Reference proteome</keyword>
<protein>
    <submittedName>
        <fullName evidence="1">Uncharacterized protein</fullName>
    </submittedName>
</protein>
<dbReference type="Proteomes" id="UP000824120">
    <property type="component" value="Chromosome 10"/>
</dbReference>
<evidence type="ECO:0000313" key="1">
    <source>
        <dbReference type="EMBL" id="KAG5582623.1"/>
    </source>
</evidence>
<dbReference type="EMBL" id="JACXVP010000010">
    <property type="protein sequence ID" value="KAG5582623.1"/>
    <property type="molecule type" value="Genomic_DNA"/>
</dbReference>
<proteinExistence type="predicted"/>
<gene>
    <name evidence="1" type="ORF">H5410_053250</name>
</gene>
<name>A0A9J5X4E0_SOLCO</name>
<reference evidence="1 2" key="1">
    <citation type="submission" date="2020-09" db="EMBL/GenBank/DDBJ databases">
        <title>De no assembly of potato wild relative species, Solanum commersonii.</title>
        <authorList>
            <person name="Cho K."/>
        </authorList>
    </citation>
    <scope>NUCLEOTIDE SEQUENCE [LARGE SCALE GENOMIC DNA]</scope>
    <source>
        <strain evidence="1">LZ3.2</strain>
        <tissue evidence="1">Leaf</tissue>
    </source>
</reference>